<keyword evidence="3" id="KW-1185">Reference proteome</keyword>
<proteinExistence type="predicted"/>
<evidence type="ECO:0000313" key="2">
    <source>
        <dbReference type="EMBL" id="SSA36736.1"/>
    </source>
</evidence>
<dbReference type="Proteomes" id="UP000250222">
    <property type="component" value="Unassembled WGS sequence"/>
</dbReference>
<dbReference type="OrthoDB" id="9966191at2"/>
<protein>
    <submittedName>
        <fullName evidence="2">Uncharacterized protein</fullName>
    </submittedName>
</protein>
<keyword evidence="1" id="KW-0812">Transmembrane</keyword>
<dbReference type="AlphaFoldDB" id="A0A2Y8ZYR8"/>
<keyword evidence="1" id="KW-1133">Transmembrane helix</keyword>
<organism evidence="2 3">
    <name type="scientific">Georgenia satyanarayanai</name>
    <dbReference type="NCBI Taxonomy" id="860221"/>
    <lineage>
        <taxon>Bacteria</taxon>
        <taxon>Bacillati</taxon>
        <taxon>Actinomycetota</taxon>
        <taxon>Actinomycetes</taxon>
        <taxon>Micrococcales</taxon>
        <taxon>Bogoriellaceae</taxon>
        <taxon>Georgenia</taxon>
    </lineage>
</organism>
<accession>A0A2Y8ZYR8</accession>
<dbReference type="RefSeq" id="WP_110850892.1">
    <property type="nucleotide sequence ID" value="NZ_QKLZ01000001.1"/>
</dbReference>
<evidence type="ECO:0000256" key="1">
    <source>
        <dbReference type="SAM" id="Phobius"/>
    </source>
</evidence>
<name>A0A2Y8ZYR8_9MICO</name>
<keyword evidence="1" id="KW-0472">Membrane</keyword>
<gene>
    <name evidence="2" type="ORF">SAMN05216184_101398</name>
</gene>
<dbReference type="EMBL" id="UETB01000001">
    <property type="protein sequence ID" value="SSA36736.1"/>
    <property type="molecule type" value="Genomic_DNA"/>
</dbReference>
<sequence length="82" mass="8163">MSTDRPRTRLPEVAGAIATGVAMVVLALAVLVAMHVLTGRLLPGGGAQGQPADTSAELRVPSHEIGQVLVPGRAAAPGTMGA</sequence>
<feature type="transmembrane region" description="Helical" evidence="1">
    <location>
        <begin position="12"/>
        <end position="37"/>
    </location>
</feature>
<evidence type="ECO:0000313" key="3">
    <source>
        <dbReference type="Proteomes" id="UP000250222"/>
    </source>
</evidence>
<reference evidence="2 3" key="1">
    <citation type="submission" date="2016-10" db="EMBL/GenBank/DDBJ databases">
        <authorList>
            <person name="Cai Z."/>
        </authorList>
    </citation>
    <scope>NUCLEOTIDE SEQUENCE [LARGE SCALE GENOMIC DNA]</scope>
    <source>
        <strain evidence="2 3">CGMCC 1.10826</strain>
    </source>
</reference>